<dbReference type="PANTHER" id="PTHR10039:SF5">
    <property type="entry name" value="NACHT DOMAIN-CONTAINING PROTEIN"/>
    <property type="match status" value="1"/>
</dbReference>
<dbReference type="EMBL" id="JAGTJR010000021">
    <property type="protein sequence ID" value="KAH7043934.1"/>
    <property type="molecule type" value="Genomic_DNA"/>
</dbReference>
<dbReference type="Pfam" id="PF25053">
    <property type="entry name" value="DUF7791"/>
    <property type="match status" value="1"/>
</dbReference>
<dbReference type="InterPro" id="IPR027417">
    <property type="entry name" value="P-loop_NTPase"/>
</dbReference>
<accession>A0ABQ8G3U2</accession>
<evidence type="ECO:0000313" key="2">
    <source>
        <dbReference type="EMBL" id="KAH7043934.1"/>
    </source>
</evidence>
<gene>
    <name evidence="2" type="ORF">B0J12DRAFT_186528</name>
</gene>
<dbReference type="Proteomes" id="UP000774617">
    <property type="component" value="Unassembled WGS sequence"/>
</dbReference>
<sequence>MPLICGDRLRGDEFISTQPWSVCELSRCLVSFLDHLPKDAKICVFVDGMDELEGDRTEIISLLERFTAPGRGKLCVSSRVWNVFERAYGSRCQQMRVERLTRSDLRHYVHSRLRGDEFMSQILDKEQDTRTNWIEKLLDNAEGVFLWVKLVVGLLLKDSVNEPTLREVYRLVDEYPKQIDPLYERMLRAIDQSPFVRDAAQTLQLCLTLRVMTIAGLWFFSREREHPDYALTRKVRPLAEEEFSQFQKIYSRLKGRCMDFLEVSYIDAQSESSKRVLTGLEGISFSHRTARDFFEQRKEWLRSRAGSEFIVHLPMCKIELSILKAFPPASPSKPNGICEPSGLDDSSLQVDFHARRLNGFLYFVREYEKETGSAPMPLLKEAEKYFLDYLLPVIVRSLLYAPMPENGNPSWG</sequence>
<protein>
    <recommendedName>
        <fullName evidence="1">DUF7791 domain-containing protein</fullName>
    </recommendedName>
</protein>
<dbReference type="SUPFAM" id="SSF52540">
    <property type="entry name" value="P-loop containing nucleoside triphosphate hydrolases"/>
    <property type="match status" value="1"/>
</dbReference>
<keyword evidence="3" id="KW-1185">Reference proteome</keyword>
<name>A0ABQ8G3U2_9PEZI</name>
<reference evidence="2 3" key="1">
    <citation type="journal article" date="2021" name="Nat. Commun.">
        <title>Genetic determinants of endophytism in the Arabidopsis root mycobiome.</title>
        <authorList>
            <person name="Mesny F."/>
            <person name="Miyauchi S."/>
            <person name="Thiergart T."/>
            <person name="Pickel B."/>
            <person name="Atanasova L."/>
            <person name="Karlsson M."/>
            <person name="Huettel B."/>
            <person name="Barry K.W."/>
            <person name="Haridas S."/>
            <person name="Chen C."/>
            <person name="Bauer D."/>
            <person name="Andreopoulos W."/>
            <person name="Pangilinan J."/>
            <person name="LaButti K."/>
            <person name="Riley R."/>
            <person name="Lipzen A."/>
            <person name="Clum A."/>
            <person name="Drula E."/>
            <person name="Henrissat B."/>
            <person name="Kohler A."/>
            <person name="Grigoriev I.V."/>
            <person name="Martin F.M."/>
            <person name="Hacquard S."/>
        </authorList>
    </citation>
    <scope>NUCLEOTIDE SEQUENCE [LARGE SCALE GENOMIC DNA]</scope>
    <source>
        <strain evidence="2 3">MPI-SDFR-AT-0080</strain>
    </source>
</reference>
<evidence type="ECO:0000313" key="3">
    <source>
        <dbReference type="Proteomes" id="UP000774617"/>
    </source>
</evidence>
<proteinExistence type="predicted"/>
<comment type="caution">
    <text evidence="2">The sequence shown here is derived from an EMBL/GenBank/DDBJ whole genome shotgun (WGS) entry which is preliminary data.</text>
</comment>
<dbReference type="PANTHER" id="PTHR10039">
    <property type="entry name" value="AMELOGENIN"/>
    <property type="match status" value="1"/>
</dbReference>
<evidence type="ECO:0000259" key="1">
    <source>
        <dbReference type="Pfam" id="PF25053"/>
    </source>
</evidence>
<organism evidence="2 3">
    <name type="scientific">Macrophomina phaseolina</name>
    <dbReference type="NCBI Taxonomy" id="35725"/>
    <lineage>
        <taxon>Eukaryota</taxon>
        <taxon>Fungi</taxon>
        <taxon>Dikarya</taxon>
        <taxon>Ascomycota</taxon>
        <taxon>Pezizomycotina</taxon>
        <taxon>Dothideomycetes</taxon>
        <taxon>Dothideomycetes incertae sedis</taxon>
        <taxon>Botryosphaeriales</taxon>
        <taxon>Botryosphaeriaceae</taxon>
        <taxon>Macrophomina</taxon>
    </lineage>
</organism>
<dbReference type="InterPro" id="IPR056693">
    <property type="entry name" value="DUF7791"/>
</dbReference>
<feature type="domain" description="DUF7791" evidence="1">
    <location>
        <begin position="182"/>
        <end position="328"/>
    </location>
</feature>